<comment type="caution">
    <text evidence="9">The sequence shown here is derived from an EMBL/GenBank/DDBJ whole genome shotgun (WGS) entry which is preliminary data.</text>
</comment>
<dbReference type="PANTHER" id="PTHR22726:SF1">
    <property type="entry name" value="METALLOENDOPEPTIDASE OMA1, MITOCHONDRIAL"/>
    <property type="match status" value="1"/>
</dbReference>
<evidence type="ECO:0000256" key="6">
    <source>
        <dbReference type="ARBA" id="ARBA00023049"/>
    </source>
</evidence>
<dbReference type="InterPro" id="IPR019734">
    <property type="entry name" value="TPR_rpt"/>
</dbReference>
<dbReference type="InterPro" id="IPR001915">
    <property type="entry name" value="Peptidase_M48"/>
</dbReference>
<evidence type="ECO:0000256" key="5">
    <source>
        <dbReference type="ARBA" id="ARBA00022833"/>
    </source>
</evidence>
<evidence type="ECO:0000259" key="8">
    <source>
        <dbReference type="Pfam" id="PF01435"/>
    </source>
</evidence>
<accession>A0AA41R9W4</accession>
<keyword evidence="4 9" id="KW-0378">Hydrolase</keyword>
<dbReference type="GO" id="GO:0046872">
    <property type="term" value="F:metal ion binding"/>
    <property type="evidence" value="ECO:0007669"/>
    <property type="project" value="UniProtKB-KW"/>
</dbReference>
<protein>
    <submittedName>
        <fullName evidence="9">M48 family metalloprotease</fullName>
        <ecNumber evidence="9">3.4.24.-</ecNumber>
    </submittedName>
</protein>
<dbReference type="Pfam" id="PF01435">
    <property type="entry name" value="Peptidase_M48"/>
    <property type="match status" value="1"/>
</dbReference>
<dbReference type="EMBL" id="JALJRB010000012">
    <property type="protein sequence ID" value="MCJ8501323.1"/>
    <property type="molecule type" value="Genomic_DNA"/>
</dbReference>
<keyword evidence="3" id="KW-0479">Metal-binding</keyword>
<keyword evidence="2" id="KW-0645">Protease</keyword>
<keyword evidence="5" id="KW-0862">Zinc</keyword>
<evidence type="ECO:0000256" key="3">
    <source>
        <dbReference type="ARBA" id="ARBA00022723"/>
    </source>
</evidence>
<evidence type="ECO:0000256" key="7">
    <source>
        <dbReference type="PROSITE-ProRule" id="PRU00339"/>
    </source>
</evidence>
<reference evidence="9" key="1">
    <citation type="submission" date="2022-04" db="EMBL/GenBank/DDBJ databases">
        <title>Desulfatitalea alkaliphila sp. nov., a novel anaerobic sulfate-reducing bacterium isolated from terrestrial mud volcano, Taman Peninsula, Russia.</title>
        <authorList>
            <person name="Khomyakova M.A."/>
            <person name="Merkel A.Y."/>
            <person name="Slobodkin A.I."/>
        </authorList>
    </citation>
    <scope>NUCLEOTIDE SEQUENCE</scope>
    <source>
        <strain evidence="9">M08but</strain>
    </source>
</reference>
<dbReference type="RefSeq" id="WP_246908589.1">
    <property type="nucleotide sequence ID" value="NZ_JALJRB010000012.1"/>
</dbReference>
<dbReference type="CDD" id="cd07333">
    <property type="entry name" value="M48C_bepA_like"/>
    <property type="match status" value="1"/>
</dbReference>
<keyword evidence="6 9" id="KW-0482">Metalloprotease</keyword>
<dbReference type="InterPro" id="IPR051156">
    <property type="entry name" value="Mito/Outer_Membr_Metalloprot"/>
</dbReference>
<dbReference type="InterPro" id="IPR011990">
    <property type="entry name" value="TPR-like_helical_dom_sf"/>
</dbReference>
<gene>
    <name evidence="9" type="ORF">MRX98_12130</name>
</gene>
<comment type="cofactor">
    <cofactor evidence="1">
        <name>Zn(2+)</name>
        <dbReference type="ChEBI" id="CHEBI:29105"/>
    </cofactor>
</comment>
<dbReference type="Gene3D" id="1.25.40.10">
    <property type="entry name" value="Tetratricopeptide repeat domain"/>
    <property type="match status" value="1"/>
</dbReference>
<dbReference type="PROSITE" id="PS50005">
    <property type="entry name" value="TPR"/>
    <property type="match status" value="1"/>
</dbReference>
<evidence type="ECO:0000256" key="2">
    <source>
        <dbReference type="ARBA" id="ARBA00022670"/>
    </source>
</evidence>
<dbReference type="Gene3D" id="3.30.2010.10">
    <property type="entry name" value="Metalloproteases ('zincins'), catalytic domain"/>
    <property type="match status" value="1"/>
</dbReference>
<name>A0AA41R9W4_9BACT</name>
<dbReference type="Pfam" id="PF14559">
    <property type="entry name" value="TPR_19"/>
    <property type="match status" value="1"/>
</dbReference>
<dbReference type="PANTHER" id="PTHR22726">
    <property type="entry name" value="METALLOENDOPEPTIDASE OMA1"/>
    <property type="match status" value="1"/>
</dbReference>
<dbReference type="EC" id="3.4.24.-" evidence="9"/>
<evidence type="ECO:0000313" key="10">
    <source>
        <dbReference type="Proteomes" id="UP001165427"/>
    </source>
</evidence>
<dbReference type="GO" id="GO:0051603">
    <property type="term" value="P:proteolysis involved in protein catabolic process"/>
    <property type="evidence" value="ECO:0007669"/>
    <property type="project" value="TreeGrafter"/>
</dbReference>
<keyword evidence="7" id="KW-0802">TPR repeat</keyword>
<dbReference type="GO" id="GO:0016020">
    <property type="term" value="C:membrane"/>
    <property type="evidence" value="ECO:0007669"/>
    <property type="project" value="TreeGrafter"/>
</dbReference>
<sequence length="481" mass="53987">MRTTSERAIMDRNCCNKIIAVCLLVLLPLVWSTPAGAMSIREEQQLADEFIRIVKRHFEIVDDPMIVDTVERIGRKILSQLPPQPFAYRFHVIKEDVYNAFAMPAGYIFINSGLLLAMNTEDELAGILAHEIGHVVARHISQRIARSRKIDLATMAGVVAGIFLGAAGGGAGAAQALAIGSAAAGQTLTLAYSREDESEADQLGLQYLTRAGYCPSGLLDVLKKIRSRQWFGSQQVPTYMMTHPAVEERIAHIDTWMAIQGENLPSKRSVDGATTRFRLMQYRLRALYNDPRAATEYFQTALEHNPEDPHLMHARALLMARSGSRTEAIALLQRALSRDAMNPLILADLGRLYFLEGRLEDARGVLRGAASLPDANPESWFYLGRTQTALGDYPGAVASFENLLQRQPDYAPAYYFLGEAYGKWERHPESHFYLGLHHFNRGEDRTAHFHLSRARRDLEDDDKRETIDRKLEIIGKLPRTE</sequence>
<evidence type="ECO:0000256" key="4">
    <source>
        <dbReference type="ARBA" id="ARBA00022801"/>
    </source>
</evidence>
<dbReference type="Proteomes" id="UP001165427">
    <property type="component" value="Unassembled WGS sequence"/>
</dbReference>
<dbReference type="Pfam" id="PF13432">
    <property type="entry name" value="TPR_16"/>
    <property type="match status" value="1"/>
</dbReference>
<feature type="repeat" description="TPR" evidence="7">
    <location>
        <begin position="377"/>
        <end position="410"/>
    </location>
</feature>
<dbReference type="SMART" id="SM00028">
    <property type="entry name" value="TPR"/>
    <property type="match status" value="4"/>
</dbReference>
<proteinExistence type="predicted"/>
<feature type="domain" description="Peptidase M48" evidence="8">
    <location>
        <begin position="79"/>
        <end position="256"/>
    </location>
</feature>
<evidence type="ECO:0000256" key="1">
    <source>
        <dbReference type="ARBA" id="ARBA00001947"/>
    </source>
</evidence>
<organism evidence="9 10">
    <name type="scientific">Desulfatitalea alkaliphila</name>
    <dbReference type="NCBI Taxonomy" id="2929485"/>
    <lineage>
        <taxon>Bacteria</taxon>
        <taxon>Pseudomonadati</taxon>
        <taxon>Thermodesulfobacteriota</taxon>
        <taxon>Desulfobacteria</taxon>
        <taxon>Desulfobacterales</taxon>
        <taxon>Desulfosarcinaceae</taxon>
        <taxon>Desulfatitalea</taxon>
    </lineage>
</organism>
<dbReference type="AlphaFoldDB" id="A0AA41R9W4"/>
<keyword evidence="10" id="KW-1185">Reference proteome</keyword>
<dbReference type="GO" id="GO:0004222">
    <property type="term" value="F:metalloendopeptidase activity"/>
    <property type="evidence" value="ECO:0007669"/>
    <property type="project" value="InterPro"/>
</dbReference>
<dbReference type="SUPFAM" id="SSF48452">
    <property type="entry name" value="TPR-like"/>
    <property type="match status" value="1"/>
</dbReference>
<evidence type="ECO:0000313" key="9">
    <source>
        <dbReference type="EMBL" id="MCJ8501323.1"/>
    </source>
</evidence>